<reference evidence="1 2" key="1">
    <citation type="submission" date="2018-03" db="EMBL/GenBank/DDBJ databases">
        <title>Defining the species Micromonospora saelicesensis and Micromonospora noduli under the framework of genomics.</title>
        <authorList>
            <person name="Riesco R."/>
            <person name="Trujillo M.E."/>
        </authorList>
    </citation>
    <scope>NUCLEOTIDE SEQUENCE [LARGE SCALE GENOMIC DNA]</scope>
    <source>
        <strain evidence="1 2">LAH08</strain>
    </source>
</reference>
<dbReference type="AlphaFoldDB" id="A0A328N4K9"/>
<proteinExistence type="predicted"/>
<dbReference type="Proteomes" id="UP000248966">
    <property type="component" value="Unassembled WGS sequence"/>
</dbReference>
<dbReference type="RefSeq" id="WP_112584335.1">
    <property type="nucleotide sequence ID" value="NZ_PYAA01000017.1"/>
</dbReference>
<protein>
    <submittedName>
        <fullName evidence="1">Uncharacterized protein</fullName>
    </submittedName>
</protein>
<organism evidence="1 2">
    <name type="scientific">Micromonospora noduli</name>
    <dbReference type="NCBI Taxonomy" id="709876"/>
    <lineage>
        <taxon>Bacteria</taxon>
        <taxon>Bacillati</taxon>
        <taxon>Actinomycetota</taxon>
        <taxon>Actinomycetes</taxon>
        <taxon>Micromonosporales</taxon>
        <taxon>Micromonosporaceae</taxon>
        <taxon>Micromonospora</taxon>
    </lineage>
</organism>
<gene>
    <name evidence="1" type="ORF">LAH08_03046</name>
</gene>
<sequence>MPAVEAWLLGGPADGRVTPIEVDEDGFLPQVIILPQSGAYLGAREHPSPPVQYRYVLCDGEADPPTFHYDGALPHGE</sequence>
<evidence type="ECO:0000313" key="2">
    <source>
        <dbReference type="Proteomes" id="UP000248966"/>
    </source>
</evidence>
<name>A0A328N4K9_9ACTN</name>
<dbReference type="EMBL" id="PYAA01000017">
    <property type="protein sequence ID" value="RAO00793.1"/>
    <property type="molecule type" value="Genomic_DNA"/>
</dbReference>
<evidence type="ECO:0000313" key="1">
    <source>
        <dbReference type="EMBL" id="RAO00793.1"/>
    </source>
</evidence>
<comment type="caution">
    <text evidence="1">The sequence shown here is derived from an EMBL/GenBank/DDBJ whole genome shotgun (WGS) entry which is preliminary data.</text>
</comment>
<accession>A0A328N4K9</accession>